<keyword evidence="4" id="KW-0653">Protein transport</keyword>
<dbReference type="GO" id="GO:0016020">
    <property type="term" value="C:membrane"/>
    <property type="evidence" value="ECO:0007669"/>
    <property type="project" value="UniProtKB-SubCell"/>
</dbReference>
<evidence type="ECO:0000313" key="10">
    <source>
        <dbReference type="WBParaSite" id="PDA_v2.g3772.t1"/>
    </source>
</evidence>
<feature type="transmembrane region" description="Helical" evidence="8">
    <location>
        <begin position="222"/>
        <end position="243"/>
    </location>
</feature>
<evidence type="ECO:0000256" key="1">
    <source>
        <dbReference type="ARBA" id="ARBA00004141"/>
    </source>
</evidence>
<evidence type="ECO:0000313" key="9">
    <source>
        <dbReference type="Proteomes" id="UP000887578"/>
    </source>
</evidence>
<dbReference type="SUPFAM" id="SSF103473">
    <property type="entry name" value="MFS general substrate transporter"/>
    <property type="match status" value="1"/>
</dbReference>
<dbReference type="Pfam" id="PF00854">
    <property type="entry name" value="PTR2"/>
    <property type="match status" value="1"/>
</dbReference>
<sequence>MSKTKLETAPNSNTSFLNNGQESTAVASSTAPPKPSEPETWRQMIKAWPKSTFLIVGNEFCEKYSYLGMRSILTLYFLNVMKVGDKSATVWFTAFTLVASLTPLIGSFVADGLIGKYWTIVAASVLFVIGQLLLAFSSFHSPSSFLHPWTDCIALIIIALSAGGTKPCVTAFGADQFDPNHTKMISLFFALIYYFINFGSATSAFVAPLFRSMSCSGHDNCYPLAFGVSAMLMILATIVFLIGSYSYKKKAPKGNIFGDVTHVVKGAIFSSGPKRSHWLEGYLNSHSCKNDTKCIELKQKKQDKSACQKVDLIKDIQALISVLVMYLPLPIYWALYDQQGSVWLIQGIQMDCRIWGNTLLLPDQIHLLNPVLCLILIPLFQVVIYPCLSKCFNVTLLRKMVVGGIIATLAFVATGVLQLEINKTLSDLPPENHAFVSVMNSLKPGCSVAGIGNYSFSELPYNSSLINNKQTQRYEMLEIPSSNGNNNVTFKFQNSCKNKNYANEFITSEIGNKKIYNLILTELGAAMLEVNPEKPRKGTGEFSLSIVMALNDINYQGHIALCRVNPKSEYPCDPKKPENFFYFQTNFNGGNDSDLSAVVPYQTNGPNSSDHFVSAYTFKAIRPGKLVYIICHFQCSTEYPKTTLFFKYGFQS</sequence>
<evidence type="ECO:0000256" key="7">
    <source>
        <dbReference type="SAM" id="MobiDB-lite"/>
    </source>
</evidence>
<keyword evidence="9" id="KW-1185">Reference proteome</keyword>
<dbReference type="AlphaFoldDB" id="A0A914QQG5"/>
<dbReference type="GO" id="GO:0006857">
    <property type="term" value="P:oligopeptide transport"/>
    <property type="evidence" value="ECO:0007669"/>
    <property type="project" value="InterPro"/>
</dbReference>
<dbReference type="InterPro" id="IPR018456">
    <property type="entry name" value="PTR2_symporter_CS"/>
</dbReference>
<dbReference type="GO" id="GO:0022857">
    <property type="term" value="F:transmembrane transporter activity"/>
    <property type="evidence" value="ECO:0007669"/>
    <property type="project" value="InterPro"/>
</dbReference>
<dbReference type="PANTHER" id="PTHR11654">
    <property type="entry name" value="OLIGOPEPTIDE TRANSPORTER-RELATED"/>
    <property type="match status" value="1"/>
</dbReference>
<feature type="region of interest" description="Disordered" evidence="7">
    <location>
        <begin position="1"/>
        <end position="38"/>
    </location>
</feature>
<dbReference type="Proteomes" id="UP000887578">
    <property type="component" value="Unplaced"/>
</dbReference>
<protein>
    <submittedName>
        <fullName evidence="10">Uncharacterized protein</fullName>
    </submittedName>
</protein>
<evidence type="ECO:0000256" key="3">
    <source>
        <dbReference type="ARBA" id="ARBA00022692"/>
    </source>
</evidence>
<dbReference type="InterPro" id="IPR000109">
    <property type="entry name" value="POT_fam"/>
</dbReference>
<dbReference type="InterPro" id="IPR036259">
    <property type="entry name" value="MFS_trans_sf"/>
</dbReference>
<evidence type="ECO:0000256" key="5">
    <source>
        <dbReference type="ARBA" id="ARBA00022989"/>
    </source>
</evidence>
<proteinExistence type="inferred from homology"/>
<comment type="subcellular location">
    <subcellularLocation>
        <location evidence="1">Membrane</location>
        <topology evidence="1">Multi-pass membrane protein</topology>
    </subcellularLocation>
</comment>
<evidence type="ECO:0000256" key="4">
    <source>
        <dbReference type="ARBA" id="ARBA00022856"/>
    </source>
</evidence>
<feature type="transmembrane region" description="Helical" evidence="8">
    <location>
        <begin position="145"/>
        <end position="164"/>
    </location>
</feature>
<dbReference type="WBParaSite" id="PDA_v2.g3772.t1">
    <property type="protein sequence ID" value="PDA_v2.g3772.t1"/>
    <property type="gene ID" value="PDA_v2.g3772"/>
</dbReference>
<comment type="similarity">
    <text evidence="2">Belongs to the major facilitator superfamily. Proton-dependent oligopeptide transporter (POT/PTR) (TC 2.A.17) family.</text>
</comment>
<keyword evidence="4" id="KW-0571">Peptide transport</keyword>
<keyword evidence="6 8" id="KW-0472">Membrane</keyword>
<feature type="transmembrane region" description="Helical" evidence="8">
    <location>
        <begin position="400"/>
        <end position="419"/>
    </location>
</feature>
<dbReference type="Gene3D" id="1.20.1250.20">
    <property type="entry name" value="MFS general substrate transporter like domains"/>
    <property type="match status" value="1"/>
</dbReference>
<organism evidence="9 10">
    <name type="scientific">Panagrolaimus davidi</name>
    <dbReference type="NCBI Taxonomy" id="227884"/>
    <lineage>
        <taxon>Eukaryota</taxon>
        <taxon>Metazoa</taxon>
        <taxon>Ecdysozoa</taxon>
        <taxon>Nematoda</taxon>
        <taxon>Chromadorea</taxon>
        <taxon>Rhabditida</taxon>
        <taxon>Tylenchina</taxon>
        <taxon>Panagrolaimomorpha</taxon>
        <taxon>Panagrolaimoidea</taxon>
        <taxon>Panagrolaimidae</taxon>
        <taxon>Panagrolaimus</taxon>
    </lineage>
</organism>
<feature type="transmembrane region" description="Helical" evidence="8">
    <location>
        <begin position="88"/>
        <end position="110"/>
    </location>
</feature>
<keyword evidence="4" id="KW-0813">Transport</keyword>
<reference evidence="10" key="1">
    <citation type="submission" date="2022-11" db="UniProtKB">
        <authorList>
            <consortium name="WormBaseParasite"/>
        </authorList>
    </citation>
    <scope>IDENTIFICATION</scope>
</reference>
<feature type="transmembrane region" description="Helical" evidence="8">
    <location>
        <begin position="185"/>
        <end position="210"/>
    </location>
</feature>
<evidence type="ECO:0000256" key="2">
    <source>
        <dbReference type="ARBA" id="ARBA00005982"/>
    </source>
</evidence>
<feature type="transmembrane region" description="Helical" evidence="8">
    <location>
        <begin position="117"/>
        <end position="139"/>
    </location>
</feature>
<keyword evidence="3 8" id="KW-0812">Transmembrane</keyword>
<feature type="transmembrane region" description="Helical" evidence="8">
    <location>
        <begin position="367"/>
        <end position="388"/>
    </location>
</feature>
<feature type="compositionally biased region" description="Polar residues" evidence="7">
    <location>
        <begin position="7"/>
        <end position="31"/>
    </location>
</feature>
<accession>A0A914QQG5</accession>
<keyword evidence="5 8" id="KW-1133">Transmembrane helix</keyword>
<evidence type="ECO:0000256" key="6">
    <source>
        <dbReference type="ARBA" id="ARBA00023136"/>
    </source>
</evidence>
<dbReference type="PROSITE" id="PS01022">
    <property type="entry name" value="PTR2_1"/>
    <property type="match status" value="1"/>
</dbReference>
<evidence type="ECO:0000256" key="8">
    <source>
        <dbReference type="SAM" id="Phobius"/>
    </source>
</evidence>
<name>A0A914QQG5_9BILA</name>
<feature type="transmembrane region" description="Helical" evidence="8">
    <location>
        <begin position="318"/>
        <end position="336"/>
    </location>
</feature>